<organism evidence="1 2">
    <name type="scientific">Cytobacillus solani</name>
    <dbReference type="NCBI Taxonomy" id="1637975"/>
    <lineage>
        <taxon>Bacteria</taxon>
        <taxon>Bacillati</taxon>
        <taxon>Bacillota</taxon>
        <taxon>Bacilli</taxon>
        <taxon>Bacillales</taxon>
        <taxon>Bacillaceae</taxon>
        <taxon>Cytobacillus</taxon>
    </lineage>
</organism>
<protein>
    <submittedName>
        <fullName evidence="1">Uncharacterized protein</fullName>
    </submittedName>
</protein>
<evidence type="ECO:0000313" key="2">
    <source>
        <dbReference type="Proteomes" id="UP000050996"/>
    </source>
</evidence>
<evidence type="ECO:0000313" key="1">
    <source>
        <dbReference type="EMBL" id="KQL19777.1"/>
    </source>
</evidence>
<dbReference type="AlphaFoldDB" id="A0A0Q3QNP6"/>
<reference evidence="1 2" key="1">
    <citation type="submission" date="2015-09" db="EMBL/GenBank/DDBJ databases">
        <title>Genome sequencing project for genomic taxonomy and phylogenomics of Bacillus-like bacteria.</title>
        <authorList>
            <person name="Liu B."/>
            <person name="Wang J."/>
            <person name="Zhu Y."/>
            <person name="Liu G."/>
            <person name="Chen Q."/>
            <person name="Chen Z."/>
            <person name="Lan J."/>
            <person name="Che J."/>
            <person name="Ge C."/>
            <person name="Shi H."/>
            <person name="Pan Z."/>
            <person name="Liu X."/>
        </authorList>
    </citation>
    <scope>NUCLEOTIDE SEQUENCE [LARGE SCALE GENOMIC DNA]</scope>
    <source>
        <strain evidence="1 2">FJAT-18043</strain>
    </source>
</reference>
<proteinExistence type="predicted"/>
<name>A0A0Q3QNP6_9BACI</name>
<gene>
    <name evidence="1" type="ORF">AN957_15210</name>
</gene>
<keyword evidence="2" id="KW-1185">Reference proteome</keyword>
<dbReference type="PATRIC" id="fig|1637975.4.peg.2934"/>
<accession>A0A0Q3QNP6</accession>
<comment type="caution">
    <text evidence="1">The sequence shown here is derived from an EMBL/GenBank/DDBJ whole genome shotgun (WGS) entry which is preliminary data.</text>
</comment>
<dbReference type="STRING" id="1637975.AN957_15210"/>
<sequence>MFSFETDALLVNDREDLIAVLRMRFGSLSGEIIEKIYEINEYSTLQRLILAAANAANWAVFEEELLASKDSFRILGEEFNPLRDSLKGGECIDGAKTK</sequence>
<dbReference type="EMBL" id="LJIX01000006">
    <property type="protein sequence ID" value="KQL19777.1"/>
    <property type="molecule type" value="Genomic_DNA"/>
</dbReference>
<dbReference type="RefSeq" id="WP_053476304.1">
    <property type="nucleotide sequence ID" value="NZ_CP041305.1"/>
</dbReference>
<dbReference type="Proteomes" id="UP000050996">
    <property type="component" value="Unassembled WGS sequence"/>
</dbReference>